<organism evidence="1 2">
    <name type="scientific">Ophiophagus hannah</name>
    <name type="common">King cobra</name>
    <name type="synonym">Naja hannah</name>
    <dbReference type="NCBI Taxonomy" id="8665"/>
    <lineage>
        <taxon>Eukaryota</taxon>
        <taxon>Metazoa</taxon>
        <taxon>Chordata</taxon>
        <taxon>Craniata</taxon>
        <taxon>Vertebrata</taxon>
        <taxon>Euteleostomi</taxon>
        <taxon>Lepidosauria</taxon>
        <taxon>Squamata</taxon>
        <taxon>Bifurcata</taxon>
        <taxon>Unidentata</taxon>
        <taxon>Episquamata</taxon>
        <taxon>Toxicofera</taxon>
        <taxon>Serpentes</taxon>
        <taxon>Colubroidea</taxon>
        <taxon>Elapidae</taxon>
        <taxon>Elapinae</taxon>
        <taxon>Ophiophagus</taxon>
    </lineage>
</organism>
<name>V8NJ93_OPHHA</name>
<proteinExistence type="predicted"/>
<sequence>MSNKPPPDEKLLELNLHSHFIIGSVSEDNSEDETSSLVKIDLLEEKDQSISPFLWCSRGPSHEVEPNETPYFK</sequence>
<dbReference type="OrthoDB" id="14612at2759"/>
<protein>
    <submittedName>
        <fullName evidence="1">Acetyl-CoA carboxylase</fullName>
    </submittedName>
</protein>
<feature type="non-terminal residue" evidence="1">
    <location>
        <position position="1"/>
    </location>
</feature>
<dbReference type="EMBL" id="AZIM01003778">
    <property type="protein sequence ID" value="ETE61602.1"/>
    <property type="molecule type" value="Genomic_DNA"/>
</dbReference>
<keyword evidence="2" id="KW-1185">Reference proteome</keyword>
<gene>
    <name evidence="1" type="primary">ACAC</name>
    <name evidence="1" type="ORF">L345_12647</name>
</gene>
<dbReference type="AlphaFoldDB" id="V8NJ93"/>
<reference evidence="1 2" key="1">
    <citation type="journal article" date="2013" name="Proc. Natl. Acad. Sci. U.S.A.">
        <title>The king cobra genome reveals dynamic gene evolution and adaptation in the snake venom system.</title>
        <authorList>
            <person name="Vonk F.J."/>
            <person name="Casewell N.R."/>
            <person name="Henkel C.V."/>
            <person name="Heimberg A.M."/>
            <person name="Jansen H.J."/>
            <person name="McCleary R.J."/>
            <person name="Kerkkamp H.M."/>
            <person name="Vos R.A."/>
            <person name="Guerreiro I."/>
            <person name="Calvete J.J."/>
            <person name="Wuster W."/>
            <person name="Woods A.E."/>
            <person name="Logan J.M."/>
            <person name="Harrison R.A."/>
            <person name="Castoe T.A."/>
            <person name="de Koning A.P."/>
            <person name="Pollock D.D."/>
            <person name="Yandell M."/>
            <person name="Calderon D."/>
            <person name="Renjifo C."/>
            <person name="Currier R.B."/>
            <person name="Salgado D."/>
            <person name="Pla D."/>
            <person name="Sanz L."/>
            <person name="Hyder A.S."/>
            <person name="Ribeiro J.M."/>
            <person name="Arntzen J.W."/>
            <person name="van den Thillart G.E."/>
            <person name="Boetzer M."/>
            <person name="Pirovano W."/>
            <person name="Dirks R.P."/>
            <person name="Spaink H.P."/>
            <person name="Duboule D."/>
            <person name="McGlinn E."/>
            <person name="Kini R.M."/>
            <person name="Richardson M.K."/>
        </authorList>
    </citation>
    <scope>NUCLEOTIDE SEQUENCE</scope>
    <source>
        <tissue evidence="1">Blood</tissue>
    </source>
</reference>
<evidence type="ECO:0000313" key="1">
    <source>
        <dbReference type="EMBL" id="ETE61602.1"/>
    </source>
</evidence>
<accession>V8NJ93</accession>
<comment type="caution">
    <text evidence="1">The sequence shown here is derived from an EMBL/GenBank/DDBJ whole genome shotgun (WGS) entry which is preliminary data.</text>
</comment>
<evidence type="ECO:0000313" key="2">
    <source>
        <dbReference type="Proteomes" id="UP000018936"/>
    </source>
</evidence>
<dbReference type="Proteomes" id="UP000018936">
    <property type="component" value="Unassembled WGS sequence"/>
</dbReference>